<keyword evidence="3" id="KW-1185">Reference proteome</keyword>
<feature type="transmembrane region" description="Helical" evidence="1">
    <location>
        <begin position="66"/>
        <end position="88"/>
    </location>
</feature>
<dbReference type="Proteomes" id="UP000024001">
    <property type="component" value="Unassembled WGS sequence"/>
</dbReference>
<keyword evidence="1" id="KW-1133">Transmembrane helix</keyword>
<keyword evidence="1" id="KW-0472">Membrane</keyword>
<organism evidence="2 3">
    <name type="scientific">Microbacterium oleivorans</name>
    <dbReference type="NCBI Taxonomy" id="273677"/>
    <lineage>
        <taxon>Bacteria</taxon>
        <taxon>Bacillati</taxon>
        <taxon>Actinomycetota</taxon>
        <taxon>Actinomycetes</taxon>
        <taxon>Micrococcales</taxon>
        <taxon>Microbacteriaceae</taxon>
        <taxon>Microbacterium</taxon>
    </lineage>
</organism>
<accession>A0A031FWL3</accession>
<dbReference type="PATRIC" id="fig|273677.3.peg.726"/>
<dbReference type="eggNOG" id="ENOG5030D1Y">
    <property type="taxonomic scope" value="Bacteria"/>
</dbReference>
<evidence type="ECO:0000256" key="1">
    <source>
        <dbReference type="SAM" id="Phobius"/>
    </source>
</evidence>
<dbReference type="EMBL" id="JFYO01000002">
    <property type="protein sequence ID" value="EZP29224.1"/>
    <property type="molecule type" value="Genomic_DNA"/>
</dbReference>
<reference evidence="2 3" key="1">
    <citation type="submission" date="2014-03" db="EMBL/GenBank/DDBJ databases">
        <title>Draft Genome Sequences of 13 Willow Endophytes.</title>
        <authorList>
            <person name="Gan H.Y."/>
            <person name="Gan H.M."/>
            <person name="Savka M.A."/>
            <person name="Hudson A.O."/>
        </authorList>
    </citation>
    <scope>NUCLEOTIDE SEQUENCE [LARGE SCALE GENOMIC DNA]</scope>
    <source>
        <strain evidence="2 3">RIT293</strain>
    </source>
</reference>
<gene>
    <name evidence="2" type="ORF">BW34_00741</name>
</gene>
<dbReference type="RefSeq" id="WP_036309674.1">
    <property type="nucleotide sequence ID" value="NZ_JFYO01000002.1"/>
</dbReference>
<comment type="caution">
    <text evidence="2">The sequence shown here is derived from an EMBL/GenBank/DDBJ whole genome shotgun (WGS) entry which is preliminary data.</text>
</comment>
<feature type="transmembrane region" description="Helical" evidence="1">
    <location>
        <begin position="12"/>
        <end position="29"/>
    </location>
</feature>
<sequence length="89" mass="9288">MSYATERRSNPTAWAAFWVGLLGLILMPIPLFIGLVLGGGLSLVAAVLVVIALLKGLARRGKGIAPVVFAGIFVLLTWGGISVGGGWIW</sequence>
<keyword evidence="1" id="KW-0812">Transmembrane</keyword>
<evidence type="ECO:0000313" key="3">
    <source>
        <dbReference type="Proteomes" id="UP000024001"/>
    </source>
</evidence>
<evidence type="ECO:0000313" key="2">
    <source>
        <dbReference type="EMBL" id="EZP29224.1"/>
    </source>
</evidence>
<dbReference type="AlphaFoldDB" id="A0A031FWL3"/>
<proteinExistence type="predicted"/>
<protein>
    <submittedName>
        <fullName evidence="2">Uncharacterized protein</fullName>
    </submittedName>
</protein>
<feature type="transmembrane region" description="Helical" evidence="1">
    <location>
        <begin position="35"/>
        <end position="54"/>
    </location>
</feature>
<name>A0A031FWL3_9MICO</name>